<keyword evidence="2" id="KW-1133">Transmembrane helix</keyword>
<gene>
    <name evidence="3" type="ORF">BKG82_13015</name>
</gene>
<keyword evidence="2" id="KW-0472">Membrane</keyword>
<dbReference type="AlphaFoldDB" id="A0A1S1LNT9"/>
<name>A0A1S1LNT9_MYCCH</name>
<feature type="region of interest" description="Disordered" evidence="1">
    <location>
        <begin position="203"/>
        <end position="224"/>
    </location>
</feature>
<accession>A0A1S1LNT9</accession>
<evidence type="ECO:0000256" key="1">
    <source>
        <dbReference type="SAM" id="MobiDB-lite"/>
    </source>
</evidence>
<dbReference type="EMBL" id="MLIQ01000014">
    <property type="protein sequence ID" value="OHU57104.1"/>
    <property type="molecule type" value="Genomic_DNA"/>
</dbReference>
<feature type="transmembrane region" description="Helical" evidence="2">
    <location>
        <begin position="30"/>
        <end position="54"/>
    </location>
</feature>
<dbReference type="Proteomes" id="UP000180043">
    <property type="component" value="Unassembled WGS sequence"/>
</dbReference>
<dbReference type="RefSeq" id="WP_070947479.1">
    <property type="nucleotide sequence ID" value="NZ_MLIQ01000014.1"/>
</dbReference>
<keyword evidence="2" id="KW-0812">Transmembrane</keyword>
<reference evidence="3 4" key="1">
    <citation type="submission" date="2016-10" db="EMBL/GenBank/DDBJ databases">
        <title>Evaluation of Human, Veterinary and Environmental Mycobacterium chelonae Isolates by Core Genome Phylogenomic Analysis, Targeted Gene Comparison, and Anti-microbial Susceptibility Patterns: A Tale of Mistaken Identities.</title>
        <authorList>
            <person name="Fogelson S.B."/>
            <person name="Camus A.C."/>
            <person name="Lorenz W."/>
            <person name="Vasireddy R."/>
            <person name="Vasireddy S."/>
            <person name="Smith T."/>
            <person name="Brown-Elliott B.A."/>
            <person name="Wallace R.J.Jr."/>
            <person name="Hasan N.A."/>
            <person name="Reischl U."/>
            <person name="Sanchez S."/>
        </authorList>
    </citation>
    <scope>NUCLEOTIDE SEQUENCE [LARGE SCALE GENOMIC DNA]</scope>
    <source>
        <strain evidence="3 4">15515</strain>
    </source>
</reference>
<evidence type="ECO:0000313" key="4">
    <source>
        <dbReference type="Proteomes" id="UP000180043"/>
    </source>
</evidence>
<comment type="caution">
    <text evidence="3">The sequence shown here is derived from an EMBL/GenBank/DDBJ whole genome shotgun (WGS) entry which is preliminary data.</text>
</comment>
<evidence type="ECO:0000256" key="2">
    <source>
        <dbReference type="SAM" id="Phobius"/>
    </source>
</evidence>
<evidence type="ECO:0000313" key="3">
    <source>
        <dbReference type="EMBL" id="OHU57104.1"/>
    </source>
</evidence>
<sequence length="224" mass="24215">MIKLLATLNPLMLTLRFGRGAVQRLFKTLRWKVVLTTAVVAAVALSTLAGIYTLTAPLDAARELAASLRGGAPNLPASRTACIPDSPAVTGGHYTPEAQRIVSDIPPNATIKPATAYLLYRWSHQDQPWQPNWDEWEGYLHDHSIGATASDIEIAESVDPQADYTPYLVAARSTTVALAAGGPIAADKKQIASMADQVYRACRRSDEQRKATASTEPTTEQYSP</sequence>
<feature type="compositionally biased region" description="Polar residues" evidence="1">
    <location>
        <begin position="211"/>
        <end position="224"/>
    </location>
</feature>
<protein>
    <submittedName>
        <fullName evidence="3">Uncharacterized protein</fullName>
    </submittedName>
</protein>
<organism evidence="3 4">
    <name type="scientific">Mycobacteroides chelonae</name>
    <name type="common">Mycobacterium chelonae</name>
    <dbReference type="NCBI Taxonomy" id="1774"/>
    <lineage>
        <taxon>Bacteria</taxon>
        <taxon>Bacillati</taxon>
        <taxon>Actinomycetota</taxon>
        <taxon>Actinomycetes</taxon>
        <taxon>Mycobacteriales</taxon>
        <taxon>Mycobacteriaceae</taxon>
        <taxon>Mycobacteroides</taxon>
    </lineage>
</organism>
<proteinExistence type="predicted"/>